<dbReference type="EMBL" id="PRLM01000001">
    <property type="protein sequence ID" value="RYC75089.1"/>
    <property type="molecule type" value="Genomic_DNA"/>
</dbReference>
<organism evidence="4 5">
    <name type="scientific">Candidatus Nanosyncoccus alces</name>
    <dbReference type="NCBI Taxonomy" id="2171997"/>
    <lineage>
        <taxon>Bacteria</taxon>
        <taxon>Candidatus Saccharimonadota</taxon>
        <taxon>Candidatus Nanosyncoccalia</taxon>
        <taxon>Candidatus Nanosyncoccales</taxon>
        <taxon>Candidatus Nanosyncoccaceae</taxon>
        <taxon>Candidatus Nanosyncoccus</taxon>
    </lineage>
</organism>
<dbReference type="Pfam" id="PF04203">
    <property type="entry name" value="Sortase"/>
    <property type="match status" value="1"/>
</dbReference>
<feature type="compositionally biased region" description="Basic and acidic residues" evidence="2">
    <location>
        <begin position="117"/>
        <end position="128"/>
    </location>
</feature>
<name>A0ABY0FQ58_9BACT</name>
<feature type="region of interest" description="Disordered" evidence="2">
    <location>
        <begin position="363"/>
        <end position="383"/>
    </location>
</feature>
<evidence type="ECO:0000313" key="5">
    <source>
        <dbReference type="Proteomes" id="UP001191019"/>
    </source>
</evidence>
<keyword evidence="3" id="KW-1133">Transmembrane helix</keyword>
<comment type="caution">
    <text evidence="4">The sequence shown here is derived from an EMBL/GenBank/DDBJ whole genome shotgun (WGS) entry which is preliminary data.</text>
</comment>
<protein>
    <recommendedName>
        <fullName evidence="6">Sortase</fullName>
    </recommendedName>
</protein>
<dbReference type="Gene3D" id="2.40.260.10">
    <property type="entry name" value="Sortase"/>
    <property type="match status" value="1"/>
</dbReference>
<dbReference type="SUPFAM" id="SSF63817">
    <property type="entry name" value="Sortase"/>
    <property type="match status" value="1"/>
</dbReference>
<evidence type="ECO:0000256" key="2">
    <source>
        <dbReference type="SAM" id="MobiDB-lite"/>
    </source>
</evidence>
<dbReference type="InterPro" id="IPR042003">
    <property type="entry name" value="Sortase_E"/>
</dbReference>
<dbReference type="CDD" id="cd05830">
    <property type="entry name" value="Sortase_E"/>
    <property type="match status" value="1"/>
</dbReference>
<evidence type="ECO:0000256" key="3">
    <source>
        <dbReference type="SAM" id="Phobius"/>
    </source>
</evidence>
<keyword evidence="1" id="KW-0378">Hydrolase</keyword>
<dbReference type="InterPro" id="IPR005754">
    <property type="entry name" value="Sortase"/>
</dbReference>
<evidence type="ECO:0008006" key="6">
    <source>
        <dbReference type="Google" id="ProtNLM"/>
    </source>
</evidence>
<accession>A0ABY0FQ58</accession>
<feature type="region of interest" description="Disordered" evidence="2">
    <location>
        <begin position="117"/>
        <end position="143"/>
    </location>
</feature>
<gene>
    <name evidence="4" type="ORF">G3RUM_00021</name>
</gene>
<dbReference type="Proteomes" id="UP001191019">
    <property type="component" value="Unassembled WGS sequence"/>
</dbReference>
<keyword evidence="5" id="KW-1185">Reference proteome</keyword>
<evidence type="ECO:0000256" key="1">
    <source>
        <dbReference type="ARBA" id="ARBA00022801"/>
    </source>
</evidence>
<sequence>MDSEKGGRSSSDLQRQTAAQIARKKVLAAYAASAKKAVKETENDGHLKDEPITPKINSESWKKYHSAWQDYYQKYYSDYYSKAARTYIEKERLKDAREKAEEEEILGSLTRASMKSDKKAGLSLRRDDSSEEGTTSAEDDIKSRLRQRIRKKATENVKKSRRKRHLLPVLAGVAVVLLILFLQYNRLIFAPIMAYVSPGNAPASEIEAIDPTVTQTVSAEPRLIIPKLNIDVPVHFGISVSEVMSAMNNGVAHYRIAGASAYPGEIGNLVITGHSAGDVYSSNPYKYIFSGLERLGDGDLIYINYNSVRYTYRVIKKEVVEPSNVAALVVDTNKPLLTLVTCTPLGTSRYRLLVTAEQISPSYDGADKSEDMPTVDQNVSEDLPSNEPSFFEGIWNWLTGN</sequence>
<evidence type="ECO:0000313" key="4">
    <source>
        <dbReference type="EMBL" id="RYC75089.1"/>
    </source>
</evidence>
<dbReference type="NCBIfam" id="TIGR01076">
    <property type="entry name" value="sortase_fam"/>
    <property type="match status" value="1"/>
</dbReference>
<reference evidence="4 5" key="2">
    <citation type="journal article" date="2020" name="Cell Rep.">
        <title>Acquisition and Adaptation of Ultra-small Parasitic Reduced Genome Bacteria to Mammalian Hosts.</title>
        <authorList>
            <person name="McLean J.S."/>
            <person name="Bor B."/>
            <person name="Kerns K.A."/>
            <person name="Liu Q."/>
            <person name="To T.T."/>
            <person name="Solden L."/>
            <person name="Hendrickson E.L."/>
            <person name="Wrighton K."/>
            <person name="Shi W."/>
            <person name="He X."/>
        </authorList>
    </citation>
    <scope>NUCLEOTIDE SEQUENCE [LARGE SCALE GENOMIC DNA]</scope>
    <source>
        <strain evidence="4 5">TM7_G3_2_Rum_HOT_351B</strain>
    </source>
</reference>
<keyword evidence="3" id="KW-0472">Membrane</keyword>
<reference evidence="4 5" key="1">
    <citation type="journal article" date="2018" name="bioRxiv">
        <title>Evidence of independent acquisition and adaption of ultra-small bacteria to human hosts across the highly diverse yet reduced genomes of the phylum Saccharibacteria.</title>
        <authorList>
            <person name="McLean J.S."/>
            <person name="Bor B."/>
            <person name="To T.T."/>
            <person name="Liu Q."/>
            <person name="Kearns K.A."/>
            <person name="Solden L.M."/>
            <person name="Wrighton K.C."/>
            <person name="He X."/>
            <person name="Shi W."/>
        </authorList>
    </citation>
    <scope>NUCLEOTIDE SEQUENCE [LARGE SCALE GENOMIC DNA]</scope>
    <source>
        <strain evidence="4 5">TM7_G3_2_Rum_HOT_351B</strain>
    </source>
</reference>
<keyword evidence="3" id="KW-0812">Transmembrane</keyword>
<proteinExistence type="predicted"/>
<feature type="transmembrane region" description="Helical" evidence="3">
    <location>
        <begin position="166"/>
        <end position="184"/>
    </location>
</feature>
<dbReference type="RefSeq" id="WP_129734202.1">
    <property type="nucleotide sequence ID" value="NZ_PRLM01000001.1"/>
</dbReference>
<dbReference type="InterPro" id="IPR023365">
    <property type="entry name" value="Sortase_dom-sf"/>
</dbReference>